<evidence type="ECO:0000313" key="1">
    <source>
        <dbReference type="EMBL" id="PCI92175.1"/>
    </source>
</evidence>
<reference evidence="2" key="1">
    <citation type="submission" date="2017-08" db="EMBL/GenBank/DDBJ databases">
        <title>A dynamic microbial community with high functional redundancy inhabits the cold, oxic subseafloor aquifer.</title>
        <authorList>
            <person name="Tully B.J."/>
            <person name="Wheat C.G."/>
            <person name="Glazer B.T."/>
            <person name="Huber J.A."/>
        </authorList>
    </citation>
    <scope>NUCLEOTIDE SEQUENCE [LARGE SCALE GENOMIC DNA]</scope>
</reference>
<dbReference type="EMBL" id="NVUU01000116">
    <property type="protein sequence ID" value="PCI92175.1"/>
    <property type="molecule type" value="Genomic_DNA"/>
</dbReference>
<name>A0A2A4YCX3_UNCAE</name>
<evidence type="ECO:0000313" key="2">
    <source>
        <dbReference type="Proteomes" id="UP000217838"/>
    </source>
</evidence>
<feature type="non-terminal residue" evidence="1">
    <location>
        <position position="1"/>
    </location>
</feature>
<evidence type="ECO:0008006" key="3">
    <source>
        <dbReference type="Google" id="ProtNLM"/>
    </source>
</evidence>
<accession>A0A2A4YCX3</accession>
<proteinExistence type="predicted"/>
<organism evidence="1 2">
    <name type="scientific">Aerophobetes bacterium</name>
    <dbReference type="NCBI Taxonomy" id="2030807"/>
    <lineage>
        <taxon>Bacteria</taxon>
        <taxon>Candidatus Aerophobota</taxon>
    </lineage>
</organism>
<dbReference type="Proteomes" id="UP000217838">
    <property type="component" value="Unassembled WGS sequence"/>
</dbReference>
<gene>
    <name evidence="1" type="ORF">COB11_07840</name>
</gene>
<sequence>ETLFNKSPDIQREIEYFKEKDLPFSWIVGPTMPQDMLSEALTNLGLKKKEQNHCMLLNLHGFRKKARYIPGFRIQQALTKSSIEDVGKVYANESCNKEHIEEYFGKISKLAFHGSDPIQLFVGYLNEEPAIVGELYLGAGIAGFKCFVASKYKDRNKELIIDLSIKMLLKARQQSYHFAVVKSFKEQYLIYKQLGFKKYCEFSRYQ</sequence>
<comment type="caution">
    <text evidence="1">The sequence shown here is derived from an EMBL/GenBank/DDBJ whole genome shotgun (WGS) entry which is preliminary data.</text>
</comment>
<protein>
    <recommendedName>
        <fullName evidence="3">N-acetyltransferase domain-containing protein</fullName>
    </recommendedName>
</protein>
<dbReference type="AlphaFoldDB" id="A0A2A4YCX3"/>